<comment type="pathway">
    <text evidence="2">Glycolipid biosynthesis; glycosylphosphatidylinositol-anchor biosynthesis.</text>
</comment>
<dbReference type="EMBL" id="KN824295">
    <property type="protein sequence ID" value="KIM28034.1"/>
    <property type="molecule type" value="Genomic_DNA"/>
</dbReference>
<keyword evidence="4" id="KW-0337">GPI-anchor biosynthesis</keyword>
<organism evidence="11 12">
    <name type="scientific">Serendipita vermifera MAFF 305830</name>
    <dbReference type="NCBI Taxonomy" id="933852"/>
    <lineage>
        <taxon>Eukaryota</taxon>
        <taxon>Fungi</taxon>
        <taxon>Dikarya</taxon>
        <taxon>Basidiomycota</taxon>
        <taxon>Agaricomycotina</taxon>
        <taxon>Agaricomycetes</taxon>
        <taxon>Sebacinales</taxon>
        <taxon>Serendipitaceae</taxon>
        <taxon>Serendipita</taxon>
    </lineage>
</organism>
<evidence type="ECO:0000256" key="2">
    <source>
        <dbReference type="ARBA" id="ARBA00004687"/>
    </source>
</evidence>
<evidence type="ECO:0000256" key="7">
    <source>
        <dbReference type="ARBA" id="ARBA00022989"/>
    </source>
</evidence>
<dbReference type="PANTHER" id="PTHR21072:SF13">
    <property type="entry name" value="GPI TRANSAMIDASE COMPONENT PIG-S"/>
    <property type="match status" value="1"/>
</dbReference>
<evidence type="ECO:0000313" key="12">
    <source>
        <dbReference type="Proteomes" id="UP000054097"/>
    </source>
</evidence>
<evidence type="ECO:0000256" key="6">
    <source>
        <dbReference type="ARBA" id="ARBA00022824"/>
    </source>
</evidence>
<dbReference type="InterPro" id="IPR019540">
    <property type="entry name" value="PtdIno-glycan_biosynth_class_S"/>
</dbReference>
<evidence type="ECO:0000256" key="5">
    <source>
        <dbReference type="ARBA" id="ARBA00022692"/>
    </source>
</evidence>
<keyword evidence="9" id="KW-0325">Glycoprotein</keyword>
<evidence type="ECO:0000256" key="9">
    <source>
        <dbReference type="ARBA" id="ARBA00023180"/>
    </source>
</evidence>
<evidence type="ECO:0008006" key="13">
    <source>
        <dbReference type="Google" id="ProtNLM"/>
    </source>
</evidence>
<dbReference type="UniPathway" id="UPA00196"/>
<dbReference type="GO" id="GO:0006506">
    <property type="term" value="P:GPI anchor biosynthetic process"/>
    <property type="evidence" value="ECO:0007669"/>
    <property type="project" value="UniProtKB-UniPathway"/>
</dbReference>
<reference evidence="12" key="2">
    <citation type="submission" date="2015-01" db="EMBL/GenBank/DDBJ databases">
        <title>Evolutionary Origins and Diversification of the Mycorrhizal Mutualists.</title>
        <authorList>
            <consortium name="DOE Joint Genome Institute"/>
            <consortium name="Mycorrhizal Genomics Consortium"/>
            <person name="Kohler A."/>
            <person name="Kuo A."/>
            <person name="Nagy L.G."/>
            <person name="Floudas D."/>
            <person name="Copeland A."/>
            <person name="Barry K.W."/>
            <person name="Cichocki N."/>
            <person name="Veneault-Fourrey C."/>
            <person name="LaButti K."/>
            <person name="Lindquist E.A."/>
            <person name="Lipzen A."/>
            <person name="Lundell T."/>
            <person name="Morin E."/>
            <person name="Murat C."/>
            <person name="Riley R."/>
            <person name="Ohm R."/>
            <person name="Sun H."/>
            <person name="Tunlid A."/>
            <person name="Henrissat B."/>
            <person name="Grigoriev I.V."/>
            <person name="Hibbett D.S."/>
            <person name="Martin F."/>
        </authorList>
    </citation>
    <scope>NUCLEOTIDE SEQUENCE [LARGE SCALE GENOMIC DNA]</scope>
    <source>
        <strain evidence="12">MAFF 305830</strain>
    </source>
</reference>
<dbReference type="STRING" id="933852.A0A0C3B7A7"/>
<dbReference type="AlphaFoldDB" id="A0A0C3B7A7"/>
<dbReference type="GO" id="GO:0016255">
    <property type="term" value="P:attachment of GPI anchor to protein"/>
    <property type="evidence" value="ECO:0007669"/>
    <property type="project" value="InterPro"/>
</dbReference>
<keyword evidence="12" id="KW-1185">Reference proteome</keyword>
<dbReference type="HOGENOM" id="CLU_010026_3_1_1"/>
<gene>
    <name evidence="11" type="ORF">M408DRAFT_329690</name>
</gene>
<evidence type="ECO:0000256" key="1">
    <source>
        <dbReference type="ARBA" id="ARBA00004477"/>
    </source>
</evidence>
<keyword evidence="7 10" id="KW-1133">Transmembrane helix</keyword>
<keyword evidence="8 10" id="KW-0472">Membrane</keyword>
<dbReference type="OrthoDB" id="28748at2759"/>
<dbReference type="Proteomes" id="UP000054097">
    <property type="component" value="Unassembled WGS sequence"/>
</dbReference>
<protein>
    <recommendedName>
        <fullName evidence="13">GPI transamidase component PIG-S</fullName>
    </recommendedName>
</protein>
<keyword evidence="5 10" id="KW-0812">Transmembrane</keyword>
<reference evidence="11 12" key="1">
    <citation type="submission" date="2014-04" db="EMBL/GenBank/DDBJ databases">
        <authorList>
            <consortium name="DOE Joint Genome Institute"/>
            <person name="Kuo A."/>
            <person name="Zuccaro A."/>
            <person name="Kohler A."/>
            <person name="Nagy L.G."/>
            <person name="Floudas D."/>
            <person name="Copeland A."/>
            <person name="Barry K.W."/>
            <person name="Cichocki N."/>
            <person name="Veneault-Fourrey C."/>
            <person name="LaButti K."/>
            <person name="Lindquist E.A."/>
            <person name="Lipzen A."/>
            <person name="Lundell T."/>
            <person name="Morin E."/>
            <person name="Murat C."/>
            <person name="Sun H."/>
            <person name="Tunlid A."/>
            <person name="Henrissat B."/>
            <person name="Grigoriev I.V."/>
            <person name="Hibbett D.S."/>
            <person name="Martin F."/>
            <person name="Nordberg H.P."/>
            <person name="Cantor M.N."/>
            <person name="Hua S.X."/>
        </authorList>
    </citation>
    <scope>NUCLEOTIDE SEQUENCE [LARGE SCALE GENOMIC DNA]</scope>
    <source>
        <strain evidence="11 12">MAFF 305830</strain>
    </source>
</reference>
<sequence length="519" mass="58059">MDASDRPQNTDNVENNNKDVIPTLPVVLHQSNRVRRAILAAYWTVVLACLPIWWAQTSIQRLSLPETRILHQERAVQEIQSHVGIRINTNKPEVDSKQFVKKVEDVVSQCAKSDQDAWRGTNVHIFSDAYQGETSEQYDVNVHFGSDSNGHKVYGRQLDFHASSTDSDTTASDLGTVLCQLLTPTANRPADQRVTQYAPNFRLAFSLMNEDIGSDGQAGWAADKYIKSIIKPTLELLSPLHNFTIESQVQYYAPLAFEPPRYGGVGYSPYYGLGEDELKIFVNSAEWSLSSKINNDPVLHFLLFIPSKKHKPLLLHDSVTGQRLTTPAFIIPQWGGVIAFNHGHPYSPHSAAEIFAFFRTQLLALLGVPSLPTNVTLAHDNADESAPLSGWQIDALLRRRMRENTEGAGQTLRSIVSLVKKLENMPVGMDVKGDVLNALEELEAIPTATTTTDMFTHSRLALSFASRAFFNPGMLGQLYFPAEHTYAIYMLFAPASMPLIVTLIKEIRDWQKRRKAKTE</sequence>
<keyword evidence="6" id="KW-0256">Endoplasmic reticulum</keyword>
<proteinExistence type="inferred from homology"/>
<evidence type="ECO:0000256" key="10">
    <source>
        <dbReference type="SAM" id="Phobius"/>
    </source>
</evidence>
<feature type="transmembrane region" description="Helical" evidence="10">
    <location>
        <begin position="37"/>
        <end position="55"/>
    </location>
</feature>
<dbReference type="GO" id="GO:0042765">
    <property type="term" value="C:GPI-anchor transamidase complex"/>
    <property type="evidence" value="ECO:0007669"/>
    <property type="project" value="InterPro"/>
</dbReference>
<evidence type="ECO:0000256" key="4">
    <source>
        <dbReference type="ARBA" id="ARBA00022502"/>
    </source>
</evidence>
<feature type="transmembrane region" description="Helical" evidence="10">
    <location>
        <begin position="486"/>
        <end position="504"/>
    </location>
</feature>
<evidence type="ECO:0000256" key="3">
    <source>
        <dbReference type="ARBA" id="ARBA00005316"/>
    </source>
</evidence>
<dbReference type="PANTHER" id="PTHR21072">
    <property type="entry name" value="GPI TRANSAMIDASE COMPONENT PIG-S"/>
    <property type="match status" value="1"/>
</dbReference>
<comment type="subcellular location">
    <subcellularLocation>
        <location evidence="1">Endoplasmic reticulum membrane</location>
        <topology evidence="1">Multi-pass membrane protein</topology>
    </subcellularLocation>
</comment>
<accession>A0A0C3B7A7</accession>
<evidence type="ECO:0000313" key="11">
    <source>
        <dbReference type="EMBL" id="KIM28034.1"/>
    </source>
</evidence>
<evidence type="ECO:0000256" key="8">
    <source>
        <dbReference type="ARBA" id="ARBA00023136"/>
    </source>
</evidence>
<comment type="similarity">
    <text evidence="3">Belongs to the PIGS family.</text>
</comment>
<name>A0A0C3B7A7_SERVB</name>
<dbReference type="Pfam" id="PF10510">
    <property type="entry name" value="PIG-S"/>
    <property type="match status" value="1"/>
</dbReference>